<feature type="region of interest" description="Disordered" evidence="1">
    <location>
        <begin position="260"/>
        <end position="316"/>
    </location>
</feature>
<evidence type="ECO:0000256" key="1">
    <source>
        <dbReference type="SAM" id="MobiDB-lite"/>
    </source>
</evidence>
<feature type="compositionally biased region" description="Basic residues" evidence="1">
    <location>
        <begin position="379"/>
        <end position="394"/>
    </location>
</feature>
<evidence type="ECO:0000313" key="2">
    <source>
        <dbReference type="EMBL" id="CAA9404190.1"/>
    </source>
</evidence>
<feature type="compositionally biased region" description="Pro residues" evidence="1">
    <location>
        <begin position="269"/>
        <end position="290"/>
    </location>
</feature>
<sequence>MAAWTHEQQHRHPRSAAPDRRRRRSRGRAARRRRRCCGPRARARAAGGRAGRHPGGGGGDRCPVDGDVVGPPEPDVPAGGHPHDGAGPRPRSRSRAGPCRARRRRPVAGPGAGGRRVRRRPSRWRRARGRGRGRAVLLTEAKAHDATALRRLGRRLLEVVDPATADRHESEVLGQFTIPTPTAAMLKKGAARLRSAQAPGLGRRPGPRARPPLTPAAGAGTLRAHRDLHRRPAAQTGGANTTVVVTMTLDSLRGGLRAACSTPVSGSAPRPPSAGLPRRTPPLPTPPPPCLRQDRGPGPRGRVPSAEVGRGSGGGMARPFGRDSLQLVPWLPWVCRQGSTGPSRRSQALLGAPQWSGDHRPSALRPSCRPHLLGSNALPRRRQRPHGVRRRPRGRALPGWLLGRRLPA</sequence>
<feature type="region of interest" description="Disordered" evidence="1">
    <location>
        <begin position="1"/>
        <end position="130"/>
    </location>
</feature>
<gene>
    <name evidence="2" type="ORF">AVDCRST_MAG06-2409</name>
</gene>
<accession>A0A6J4P4I7</accession>
<feature type="compositionally biased region" description="Low complexity" evidence="1">
    <location>
        <begin position="65"/>
        <end position="80"/>
    </location>
</feature>
<feature type="compositionally biased region" description="Basic residues" evidence="1">
    <location>
        <begin position="90"/>
        <end position="106"/>
    </location>
</feature>
<organism evidence="2">
    <name type="scientific">uncultured Nocardioides sp</name>
    <dbReference type="NCBI Taxonomy" id="198441"/>
    <lineage>
        <taxon>Bacteria</taxon>
        <taxon>Bacillati</taxon>
        <taxon>Actinomycetota</taxon>
        <taxon>Actinomycetes</taxon>
        <taxon>Propionibacteriales</taxon>
        <taxon>Nocardioidaceae</taxon>
        <taxon>Nocardioides</taxon>
        <taxon>environmental samples</taxon>
    </lineage>
</organism>
<dbReference type="AlphaFoldDB" id="A0A6J4P4I7"/>
<feature type="region of interest" description="Disordered" evidence="1">
    <location>
        <begin position="352"/>
        <end position="408"/>
    </location>
</feature>
<feature type="compositionally biased region" description="Basic residues" evidence="1">
    <location>
        <begin position="9"/>
        <end position="43"/>
    </location>
</feature>
<feature type="compositionally biased region" description="Low complexity" evidence="1">
    <location>
        <begin position="395"/>
        <end position="408"/>
    </location>
</feature>
<reference evidence="2" key="1">
    <citation type="submission" date="2020-02" db="EMBL/GenBank/DDBJ databases">
        <authorList>
            <person name="Meier V. D."/>
        </authorList>
    </citation>
    <scope>NUCLEOTIDE SEQUENCE</scope>
    <source>
        <strain evidence="2">AVDCRST_MAG06</strain>
    </source>
</reference>
<proteinExistence type="predicted"/>
<protein>
    <submittedName>
        <fullName evidence="2">Uncharacterized protein</fullName>
    </submittedName>
</protein>
<dbReference type="EMBL" id="CADCUP010000160">
    <property type="protein sequence ID" value="CAA9404190.1"/>
    <property type="molecule type" value="Genomic_DNA"/>
</dbReference>
<feature type="compositionally biased region" description="Basic residues" evidence="1">
    <location>
        <begin position="115"/>
        <end position="130"/>
    </location>
</feature>
<name>A0A6J4P4I7_9ACTN</name>